<dbReference type="EMBL" id="QJSX01000004">
    <property type="protein sequence ID" value="PYE54799.1"/>
    <property type="molecule type" value="Genomic_DNA"/>
</dbReference>
<comment type="caution">
    <text evidence="1">The sequence shown here is derived from an EMBL/GenBank/DDBJ whole genome shotgun (WGS) entry which is preliminary data.</text>
</comment>
<dbReference type="Gene3D" id="3.10.450.50">
    <property type="match status" value="2"/>
</dbReference>
<dbReference type="Proteomes" id="UP000248326">
    <property type="component" value="Unassembled WGS sequence"/>
</dbReference>
<dbReference type="InterPro" id="IPR009959">
    <property type="entry name" value="Cyclase_SnoaL-like"/>
</dbReference>
<sequence length="318" mass="34548">MTALDPQAVRRKLTPSEMKARMVYIYDETNKGNLAVFEELFAPEFVSYGGAGFGDLHGPAAFRDLYQQFLVGMPDLRIDSTFMVAEGDIVFVRGTLTGTHSGDFMGVAPTNKRIEWTGTAVFKFGEQGLCVARWQEWDGLSVLQQLGVIPTPPNAPTPNLSHAPEADPTAADVDAERVNANRALMRRFIQEVWNEGNMDVADEIFAPNATSPDAPGLPDGPQGVKIIAQMFRSAFPDYHMEIDLIAAEGDRVAAHFIQTGTHQGELMGIPASGRTVRFGEMGLLRLENGQVVESFYNPDMLTLMQQLGVGGNAPASGA</sequence>
<organism evidence="1 2">
    <name type="scientific">Deinococcus yavapaiensis KR-236</name>
    <dbReference type="NCBI Taxonomy" id="694435"/>
    <lineage>
        <taxon>Bacteria</taxon>
        <taxon>Thermotogati</taxon>
        <taxon>Deinococcota</taxon>
        <taxon>Deinococci</taxon>
        <taxon>Deinococcales</taxon>
        <taxon>Deinococcaceae</taxon>
        <taxon>Deinococcus</taxon>
    </lineage>
</organism>
<dbReference type="AlphaFoldDB" id="A0A318SKB7"/>
<dbReference type="OrthoDB" id="7876517at2"/>
<dbReference type="RefSeq" id="WP_110885924.1">
    <property type="nucleotide sequence ID" value="NZ_QJSX01000004.1"/>
</dbReference>
<evidence type="ECO:0000313" key="1">
    <source>
        <dbReference type="EMBL" id="PYE54799.1"/>
    </source>
</evidence>
<proteinExistence type="predicted"/>
<gene>
    <name evidence="1" type="ORF">DES52_10469</name>
</gene>
<name>A0A318SKB7_9DEIO</name>
<dbReference type="PANTHER" id="PTHR38436:SF1">
    <property type="entry name" value="ESTER CYCLASE"/>
    <property type="match status" value="1"/>
</dbReference>
<accession>A0A318SKB7</accession>
<dbReference type="Pfam" id="PF07366">
    <property type="entry name" value="SnoaL"/>
    <property type="match status" value="2"/>
</dbReference>
<dbReference type="SUPFAM" id="SSF54427">
    <property type="entry name" value="NTF2-like"/>
    <property type="match status" value="2"/>
</dbReference>
<protein>
    <submittedName>
        <fullName evidence="1">Putative ester cyclase</fullName>
    </submittedName>
</protein>
<dbReference type="PANTHER" id="PTHR38436">
    <property type="entry name" value="POLYKETIDE CYCLASE SNOAL-LIKE DOMAIN"/>
    <property type="match status" value="1"/>
</dbReference>
<reference evidence="1 2" key="1">
    <citation type="submission" date="2018-06" db="EMBL/GenBank/DDBJ databases">
        <title>Genomic Encyclopedia of Type Strains, Phase IV (KMG-IV): sequencing the most valuable type-strain genomes for metagenomic binning, comparative biology and taxonomic classification.</title>
        <authorList>
            <person name="Goeker M."/>
        </authorList>
    </citation>
    <scope>NUCLEOTIDE SEQUENCE [LARGE SCALE GENOMIC DNA]</scope>
    <source>
        <strain evidence="1 2">DSM 18048</strain>
    </source>
</reference>
<evidence type="ECO:0000313" key="2">
    <source>
        <dbReference type="Proteomes" id="UP000248326"/>
    </source>
</evidence>
<keyword evidence="2" id="KW-1185">Reference proteome</keyword>
<dbReference type="InterPro" id="IPR032710">
    <property type="entry name" value="NTF2-like_dom_sf"/>
</dbReference>
<dbReference type="GO" id="GO:0030638">
    <property type="term" value="P:polyketide metabolic process"/>
    <property type="evidence" value="ECO:0007669"/>
    <property type="project" value="InterPro"/>
</dbReference>